<dbReference type="RefSeq" id="WP_235121101.1">
    <property type="nucleotide sequence ID" value="NZ_CP090978.1"/>
</dbReference>
<keyword evidence="2" id="KW-0238">DNA-binding</keyword>
<dbReference type="PROSITE" id="PS01124">
    <property type="entry name" value="HTH_ARAC_FAMILY_2"/>
    <property type="match status" value="1"/>
</dbReference>
<sequence>MRIEQLPSGLEHSVSGTILPDLHVSFRLFAAHRRKVSAKWSFPEHKHALYEINLVLQGAQHMRVEGKDYKQKTGDLMWILPNQKHASLGAADSHTMEYVCLHFEVDDPWLRGQFNQFDRSLYIAGSDLERAVRPILDDVAEAAKEGDSAAGNLKLLTLHASFRLFSALSELLLRSEQRQASSHAGTTELAAQLAACIEQVWAEEGSADTTDLETFRIEQIAEQLGYSTTHCNRVFHKAYGISPRQYLSMIKLRRAKLLLMDPALTIEQIAEQLGYKDLSQFSKQFKRWTSMSPSAYRHLSY</sequence>
<dbReference type="PRINTS" id="PR00032">
    <property type="entry name" value="HTHARAC"/>
</dbReference>
<dbReference type="Pfam" id="PF02311">
    <property type="entry name" value="AraC_binding"/>
    <property type="match status" value="1"/>
</dbReference>
<dbReference type="PROSITE" id="PS00041">
    <property type="entry name" value="HTH_ARAC_FAMILY_1"/>
    <property type="match status" value="1"/>
</dbReference>
<evidence type="ECO:0000256" key="1">
    <source>
        <dbReference type="ARBA" id="ARBA00023015"/>
    </source>
</evidence>
<evidence type="ECO:0000313" key="6">
    <source>
        <dbReference type="Proteomes" id="UP001649230"/>
    </source>
</evidence>
<dbReference type="Proteomes" id="UP001649230">
    <property type="component" value="Chromosome"/>
</dbReference>
<dbReference type="EMBL" id="CP090978">
    <property type="protein sequence ID" value="UJF34527.1"/>
    <property type="molecule type" value="Genomic_DNA"/>
</dbReference>
<evidence type="ECO:0000256" key="2">
    <source>
        <dbReference type="ARBA" id="ARBA00023125"/>
    </source>
</evidence>
<organism evidence="5 6">
    <name type="scientific">Paenibacillus hexagrammi</name>
    <dbReference type="NCBI Taxonomy" id="2908839"/>
    <lineage>
        <taxon>Bacteria</taxon>
        <taxon>Bacillati</taxon>
        <taxon>Bacillota</taxon>
        <taxon>Bacilli</taxon>
        <taxon>Bacillales</taxon>
        <taxon>Paenibacillaceae</taxon>
        <taxon>Paenibacillus</taxon>
    </lineage>
</organism>
<dbReference type="Pfam" id="PF12833">
    <property type="entry name" value="HTH_18"/>
    <property type="match status" value="1"/>
</dbReference>
<dbReference type="InterPro" id="IPR037923">
    <property type="entry name" value="HTH-like"/>
</dbReference>
<dbReference type="Gene3D" id="2.60.120.10">
    <property type="entry name" value="Jelly Rolls"/>
    <property type="match status" value="1"/>
</dbReference>
<proteinExistence type="predicted"/>
<dbReference type="PANTHER" id="PTHR43280">
    <property type="entry name" value="ARAC-FAMILY TRANSCRIPTIONAL REGULATOR"/>
    <property type="match status" value="1"/>
</dbReference>
<protein>
    <submittedName>
        <fullName evidence="5">AraC family transcriptional regulator</fullName>
    </submittedName>
</protein>
<gene>
    <name evidence="5" type="ORF">L0M14_04910</name>
</gene>
<dbReference type="Gene3D" id="1.10.10.60">
    <property type="entry name" value="Homeodomain-like"/>
    <property type="match status" value="2"/>
</dbReference>
<dbReference type="InterPro" id="IPR020449">
    <property type="entry name" value="Tscrpt_reg_AraC-type_HTH"/>
</dbReference>
<dbReference type="InterPro" id="IPR018060">
    <property type="entry name" value="HTH_AraC"/>
</dbReference>
<name>A0ABY3SNF8_9BACL</name>
<evidence type="ECO:0000259" key="4">
    <source>
        <dbReference type="PROSITE" id="PS01124"/>
    </source>
</evidence>
<keyword evidence="6" id="KW-1185">Reference proteome</keyword>
<evidence type="ECO:0000313" key="5">
    <source>
        <dbReference type="EMBL" id="UJF34527.1"/>
    </source>
</evidence>
<dbReference type="InterPro" id="IPR018062">
    <property type="entry name" value="HTH_AraC-typ_CS"/>
</dbReference>
<keyword evidence="3" id="KW-0804">Transcription</keyword>
<dbReference type="InterPro" id="IPR003313">
    <property type="entry name" value="AraC-bd"/>
</dbReference>
<dbReference type="SUPFAM" id="SSF51215">
    <property type="entry name" value="Regulatory protein AraC"/>
    <property type="match status" value="1"/>
</dbReference>
<evidence type="ECO:0000256" key="3">
    <source>
        <dbReference type="ARBA" id="ARBA00023163"/>
    </source>
</evidence>
<dbReference type="InterPro" id="IPR014710">
    <property type="entry name" value="RmlC-like_jellyroll"/>
</dbReference>
<dbReference type="SUPFAM" id="SSF46689">
    <property type="entry name" value="Homeodomain-like"/>
    <property type="match status" value="2"/>
</dbReference>
<accession>A0ABY3SNF8</accession>
<dbReference type="SMART" id="SM00342">
    <property type="entry name" value="HTH_ARAC"/>
    <property type="match status" value="1"/>
</dbReference>
<keyword evidence="1" id="KW-0805">Transcription regulation</keyword>
<dbReference type="PANTHER" id="PTHR43280:SF28">
    <property type="entry name" value="HTH-TYPE TRANSCRIPTIONAL ACTIVATOR RHAS"/>
    <property type="match status" value="1"/>
</dbReference>
<dbReference type="InterPro" id="IPR009057">
    <property type="entry name" value="Homeodomain-like_sf"/>
</dbReference>
<reference evidence="5 6" key="1">
    <citation type="journal article" date="2024" name="Int. J. Syst. Evol. Microbiol.">
        <title>Paenibacillus hexagrammi sp. nov., a novel bacterium isolated from the gut content of Hexagrammos agrammus.</title>
        <authorList>
            <person name="Jung H.K."/>
            <person name="Kim D.G."/>
            <person name="Zin H."/>
            <person name="Park J."/>
            <person name="Jung H."/>
            <person name="Kim Y.O."/>
            <person name="Kong H.J."/>
            <person name="Kim J.W."/>
            <person name="Kim Y.S."/>
        </authorList>
    </citation>
    <scope>NUCLEOTIDE SEQUENCE [LARGE SCALE GENOMIC DNA]</scope>
    <source>
        <strain evidence="5 6">YPD9-1</strain>
    </source>
</reference>
<feature type="domain" description="HTH araC/xylS-type" evidence="4">
    <location>
        <begin position="191"/>
        <end position="299"/>
    </location>
</feature>